<keyword evidence="2" id="KW-1185">Reference proteome</keyword>
<protein>
    <submittedName>
        <fullName evidence="1">Uncharacterized protein</fullName>
    </submittedName>
</protein>
<accession>A0A8H7ZYH4</accession>
<organism evidence="1 2">
    <name type="scientific">Olpidium bornovanus</name>
    <dbReference type="NCBI Taxonomy" id="278681"/>
    <lineage>
        <taxon>Eukaryota</taxon>
        <taxon>Fungi</taxon>
        <taxon>Fungi incertae sedis</taxon>
        <taxon>Olpidiomycota</taxon>
        <taxon>Olpidiomycotina</taxon>
        <taxon>Olpidiomycetes</taxon>
        <taxon>Olpidiales</taxon>
        <taxon>Olpidiaceae</taxon>
        <taxon>Olpidium</taxon>
    </lineage>
</organism>
<evidence type="ECO:0000313" key="2">
    <source>
        <dbReference type="Proteomes" id="UP000673691"/>
    </source>
</evidence>
<dbReference type="AlphaFoldDB" id="A0A8H7ZYH4"/>
<gene>
    <name evidence="1" type="ORF">BJ554DRAFT_6254</name>
</gene>
<name>A0A8H7ZYH4_9FUNG</name>
<dbReference type="Proteomes" id="UP000673691">
    <property type="component" value="Unassembled WGS sequence"/>
</dbReference>
<reference evidence="1 2" key="1">
    <citation type="journal article" name="Sci. Rep.">
        <title>Genome-scale phylogenetic analyses confirm Olpidium as the closest living zoosporic fungus to the non-flagellated, terrestrial fungi.</title>
        <authorList>
            <person name="Chang Y."/>
            <person name="Rochon D."/>
            <person name="Sekimoto S."/>
            <person name="Wang Y."/>
            <person name="Chovatia M."/>
            <person name="Sandor L."/>
            <person name="Salamov A."/>
            <person name="Grigoriev I.V."/>
            <person name="Stajich J.E."/>
            <person name="Spatafora J.W."/>
        </authorList>
    </citation>
    <scope>NUCLEOTIDE SEQUENCE [LARGE SCALE GENOMIC DNA]</scope>
    <source>
        <strain evidence="1">S191</strain>
    </source>
</reference>
<dbReference type="EMBL" id="JAEFCI010003495">
    <property type="protein sequence ID" value="KAG5461537.1"/>
    <property type="molecule type" value="Genomic_DNA"/>
</dbReference>
<dbReference type="OrthoDB" id="337660at2759"/>
<proteinExistence type="predicted"/>
<evidence type="ECO:0000313" key="1">
    <source>
        <dbReference type="EMBL" id="KAG5461537.1"/>
    </source>
</evidence>
<comment type="caution">
    <text evidence="1">The sequence shown here is derived from an EMBL/GenBank/DDBJ whole genome shotgun (WGS) entry which is preliminary data.</text>
</comment>
<feature type="non-terminal residue" evidence="1">
    <location>
        <position position="86"/>
    </location>
</feature>
<sequence>MPRDLRAALAPKMLLVGGIAHIPNFRIRLSRQIAVVVGTRKRYRCMAGLVSKFAFYDDPPRTAEEGTGSKPADSRGAAFLPNIRAW</sequence>